<protein>
    <submittedName>
        <fullName evidence="1">Uncharacterized protein</fullName>
    </submittedName>
</protein>
<evidence type="ECO:0000313" key="1">
    <source>
        <dbReference type="EMBL" id="CCE94785.1"/>
    </source>
</evidence>
<dbReference type="KEGG" id="sfh:SFHH103_00283"/>
<dbReference type="STRING" id="1117943.SFHH103_00283"/>
<sequence length="42" mass="4844">MILCLSFSCMRSSDMLHASISAEHCQSVSIIFFHCALQYERF</sequence>
<dbReference type="Proteomes" id="UP000007735">
    <property type="component" value="Chromosome"/>
</dbReference>
<dbReference type="EMBL" id="HE616890">
    <property type="protein sequence ID" value="CCE94785.1"/>
    <property type="molecule type" value="Genomic_DNA"/>
</dbReference>
<dbReference type="HOGENOM" id="CLU_3256850_0_0_5"/>
<organism evidence="1 2">
    <name type="scientific">Sinorhizobium fredii (strain HH103)</name>
    <dbReference type="NCBI Taxonomy" id="1117943"/>
    <lineage>
        <taxon>Bacteria</taxon>
        <taxon>Pseudomonadati</taxon>
        <taxon>Pseudomonadota</taxon>
        <taxon>Alphaproteobacteria</taxon>
        <taxon>Hyphomicrobiales</taxon>
        <taxon>Rhizobiaceae</taxon>
        <taxon>Sinorhizobium/Ensifer group</taxon>
        <taxon>Sinorhizobium</taxon>
    </lineage>
</organism>
<name>G9AB05_SINF1</name>
<dbReference type="AlphaFoldDB" id="G9AB05"/>
<proteinExistence type="predicted"/>
<reference evidence="1 2" key="1">
    <citation type="journal article" date="2012" name="J. Bacteriol.">
        <title>Genome sequence of the soybean symbiont Sinorhizobium fredii HH103.</title>
        <authorList>
            <person name="Weidner S."/>
            <person name="Becker A."/>
            <person name="Bonilla I."/>
            <person name="Jaenicke S."/>
            <person name="Lloret J."/>
            <person name="Margaret I."/>
            <person name="Puhler A."/>
            <person name="Ruiz-Sainz J.E."/>
            <person name="Schneiker-Bekel S."/>
            <person name="Szczepanowski R."/>
            <person name="Vinardell J.M."/>
            <person name="Zehner S."/>
            <person name="Gottfert M."/>
        </authorList>
    </citation>
    <scope>NUCLEOTIDE SEQUENCE [LARGE SCALE GENOMIC DNA]</scope>
    <source>
        <strain evidence="1 2">HH103</strain>
    </source>
</reference>
<gene>
    <name evidence="1" type="ordered locus">SFHH103_00283</name>
</gene>
<evidence type="ECO:0000313" key="2">
    <source>
        <dbReference type="Proteomes" id="UP000007735"/>
    </source>
</evidence>
<accession>G9AB05</accession>